<gene>
    <name evidence="2" type="primary">Stox1_predicted</name>
    <name evidence="2" type="ORF">rCG_22107</name>
</gene>
<dbReference type="Proteomes" id="UP000234681">
    <property type="component" value="Chromosome 20"/>
</dbReference>
<proteinExistence type="predicted"/>
<dbReference type="EMBL" id="CH474016">
    <property type="protein sequence ID" value="EDL92959.1"/>
    <property type="molecule type" value="Genomic_DNA"/>
</dbReference>
<feature type="domain" description="Winged helix Storkhead-box1" evidence="1">
    <location>
        <begin position="62"/>
        <end position="140"/>
    </location>
</feature>
<protein>
    <submittedName>
        <fullName evidence="2">Storkhead box 1 (Predicted), isoform CRA_a</fullName>
    </submittedName>
</protein>
<organism evidence="2 3">
    <name type="scientific">Rattus norvegicus</name>
    <name type="common">Rat</name>
    <dbReference type="NCBI Taxonomy" id="10116"/>
    <lineage>
        <taxon>Eukaryota</taxon>
        <taxon>Metazoa</taxon>
        <taxon>Chordata</taxon>
        <taxon>Craniata</taxon>
        <taxon>Vertebrata</taxon>
        <taxon>Euteleostomi</taxon>
        <taxon>Mammalia</taxon>
        <taxon>Eutheria</taxon>
        <taxon>Euarchontoglires</taxon>
        <taxon>Glires</taxon>
        <taxon>Rodentia</taxon>
        <taxon>Myomorpha</taxon>
        <taxon>Muroidea</taxon>
        <taxon>Muridae</taxon>
        <taxon>Murinae</taxon>
        <taxon>Rattus</taxon>
    </lineage>
</organism>
<reference evidence="2 3" key="1">
    <citation type="submission" date="2005-09" db="EMBL/GenBank/DDBJ databases">
        <authorList>
            <person name="Mural R.J."/>
            <person name="Li P.W."/>
            <person name="Adams M.D."/>
            <person name="Amanatides P.G."/>
            <person name="Baden-Tillson H."/>
            <person name="Barnstead M."/>
            <person name="Chin S.H."/>
            <person name="Dew I."/>
            <person name="Evans C.A."/>
            <person name="Ferriera S."/>
            <person name="Flanigan M."/>
            <person name="Fosler C."/>
            <person name="Glodek A."/>
            <person name="Gu Z."/>
            <person name="Holt R.A."/>
            <person name="Jennings D."/>
            <person name="Kraft C.L."/>
            <person name="Lu F."/>
            <person name="Nguyen T."/>
            <person name="Nusskern D.R."/>
            <person name="Pfannkoch C.M."/>
            <person name="Sitter C."/>
            <person name="Sutton G.G."/>
            <person name="Venter J.C."/>
            <person name="Wang Z."/>
            <person name="Woodage T."/>
            <person name="Zheng X.H."/>
            <person name="Zhong F."/>
        </authorList>
    </citation>
    <scope>NUCLEOTIDE SEQUENCE [LARGE SCALE GENOMIC DNA]</scope>
    <source>
        <strain>BN</strain>
        <strain evidence="3">Sprague-Dawley</strain>
    </source>
</reference>
<accession>A6K463</accession>
<dbReference type="GO" id="GO:0006357">
    <property type="term" value="P:regulation of transcription by RNA polymerase II"/>
    <property type="evidence" value="ECO:0007669"/>
    <property type="project" value="InterPro"/>
</dbReference>
<evidence type="ECO:0000313" key="3">
    <source>
        <dbReference type="Proteomes" id="UP000234681"/>
    </source>
</evidence>
<dbReference type="InterPro" id="IPR040126">
    <property type="entry name" value="STOX1/2"/>
</dbReference>
<dbReference type="InterPro" id="IPR019391">
    <property type="entry name" value="Storkhead-box_WHD"/>
</dbReference>
<dbReference type="AlphaFoldDB" id="A6K463"/>
<evidence type="ECO:0000259" key="1">
    <source>
        <dbReference type="Pfam" id="PF10264"/>
    </source>
</evidence>
<dbReference type="PANTHER" id="PTHR22437">
    <property type="entry name" value="WINGED HELIX DOMAIN-CONTAINING PROTEIN"/>
    <property type="match status" value="1"/>
</dbReference>
<dbReference type="PANTHER" id="PTHR22437:SF1">
    <property type="entry name" value="STORKHEAD-BOX PROTEIN 1"/>
    <property type="match status" value="1"/>
</dbReference>
<evidence type="ECO:0000313" key="2">
    <source>
        <dbReference type="EMBL" id="EDL92959.1"/>
    </source>
</evidence>
<sequence>MSKEWFSGSGTGCQAQKVSVFCRQAGFGKGFRCVPGFSGLNSWLLSSVPCLLPKGDVFPVQMSLIAQRRFVPLAEVLCCVIADMNAGQVAVTQEALLEHLMKHYPGIAVPSPDILYSTLGTLIQQRKIYHTGEGYFIVTPNTYFITNTTMQGNKRALLSDEGCSGSTSGTYLDAEPGVY</sequence>
<name>A6K463_RAT</name>
<dbReference type="Pfam" id="PF10264">
    <property type="entry name" value="WHD_Storkhead"/>
    <property type="match status" value="1"/>
</dbReference>